<dbReference type="Pfam" id="PF00132">
    <property type="entry name" value="Hexapep"/>
    <property type="match status" value="1"/>
</dbReference>
<name>A0A1I3V2P9_9PSEU</name>
<dbReference type="InterPro" id="IPR020019">
    <property type="entry name" value="AcTrfase_PglD-like"/>
</dbReference>
<dbReference type="NCBIfam" id="TIGR03570">
    <property type="entry name" value="NeuD_NnaD"/>
    <property type="match status" value="1"/>
</dbReference>
<feature type="site" description="Increases basicity of active site His" evidence="3">
    <location>
        <position position="133"/>
    </location>
</feature>
<dbReference type="InterPro" id="IPR018357">
    <property type="entry name" value="Hexapep_transf_CS"/>
</dbReference>
<dbReference type="EMBL" id="FORP01000010">
    <property type="protein sequence ID" value="SFJ88411.1"/>
    <property type="molecule type" value="Genomic_DNA"/>
</dbReference>
<organism evidence="4 5">
    <name type="scientific">Amycolatopsis sacchari</name>
    <dbReference type="NCBI Taxonomy" id="115433"/>
    <lineage>
        <taxon>Bacteria</taxon>
        <taxon>Bacillati</taxon>
        <taxon>Actinomycetota</taxon>
        <taxon>Actinomycetes</taxon>
        <taxon>Pseudonocardiales</taxon>
        <taxon>Pseudonocardiaceae</taxon>
        <taxon>Amycolatopsis</taxon>
    </lineage>
</organism>
<evidence type="ECO:0000256" key="3">
    <source>
        <dbReference type="PIRSR" id="PIRSR620019-1"/>
    </source>
</evidence>
<keyword evidence="1 4" id="KW-0808">Transferase</keyword>
<dbReference type="InterPro" id="IPR050179">
    <property type="entry name" value="Trans_hexapeptide_repeat"/>
</dbReference>
<dbReference type="Proteomes" id="UP000199025">
    <property type="component" value="Unassembled WGS sequence"/>
</dbReference>
<evidence type="ECO:0000313" key="5">
    <source>
        <dbReference type="Proteomes" id="UP000199025"/>
    </source>
</evidence>
<dbReference type="Gene3D" id="2.160.10.10">
    <property type="entry name" value="Hexapeptide repeat proteins"/>
    <property type="match status" value="1"/>
</dbReference>
<dbReference type="GO" id="GO:0016746">
    <property type="term" value="F:acyltransferase activity"/>
    <property type="evidence" value="ECO:0007669"/>
    <property type="project" value="UniProtKB-KW"/>
</dbReference>
<dbReference type="PROSITE" id="PS00101">
    <property type="entry name" value="HEXAPEP_TRANSFERASES"/>
    <property type="match status" value="1"/>
</dbReference>
<keyword evidence="2" id="KW-0677">Repeat</keyword>
<dbReference type="PANTHER" id="PTHR43300:SF7">
    <property type="entry name" value="UDP-N-ACETYLBACILLOSAMINE N-ACETYLTRANSFERASE"/>
    <property type="match status" value="1"/>
</dbReference>
<dbReference type="SUPFAM" id="SSF51161">
    <property type="entry name" value="Trimeric LpxA-like enzymes"/>
    <property type="match status" value="1"/>
</dbReference>
<evidence type="ECO:0000256" key="1">
    <source>
        <dbReference type="ARBA" id="ARBA00022679"/>
    </source>
</evidence>
<dbReference type="PANTHER" id="PTHR43300">
    <property type="entry name" value="ACETYLTRANSFERASE"/>
    <property type="match status" value="1"/>
</dbReference>
<dbReference type="RefSeq" id="WP_091509023.1">
    <property type="nucleotide sequence ID" value="NZ_FORP01000010.1"/>
</dbReference>
<evidence type="ECO:0000256" key="2">
    <source>
        <dbReference type="ARBA" id="ARBA00022737"/>
    </source>
</evidence>
<keyword evidence="4" id="KW-0012">Acyltransferase</keyword>
<feature type="active site" description="Proton acceptor" evidence="3">
    <location>
        <position position="132"/>
    </location>
</feature>
<accession>A0A1I3V2P9</accession>
<keyword evidence="5" id="KW-1185">Reference proteome</keyword>
<dbReference type="InterPro" id="IPR001451">
    <property type="entry name" value="Hexapep"/>
</dbReference>
<protein>
    <submittedName>
        <fullName evidence="4">Sugar O-acyltransferase, sialic acid O-acetyltransferase NeuD family</fullName>
    </submittedName>
</protein>
<dbReference type="OrthoDB" id="708224at2"/>
<dbReference type="STRING" id="115433.SAMN05421835_11056"/>
<reference evidence="4 5" key="1">
    <citation type="submission" date="2016-10" db="EMBL/GenBank/DDBJ databases">
        <authorList>
            <person name="de Groot N.N."/>
        </authorList>
    </citation>
    <scope>NUCLEOTIDE SEQUENCE [LARGE SCALE GENOMIC DNA]</scope>
    <source>
        <strain evidence="4 5">DSM 44468</strain>
    </source>
</reference>
<proteinExistence type="predicted"/>
<evidence type="ECO:0000313" key="4">
    <source>
        <dbReference type="EMBL" id="SFJ88411.1"/>
    </source>
</evidence>
<gene>
    <name evidence="4" type="ORF">SAMN05421835_11056</name>
</gene>
<dbReference type="Gene3D" id="3.40.50.20">
    <property type="match status" value="1"/>
</dbReference>
<sequence length="206" mass="21287">MLNRVVILGYGSLGRRIEAMLNGTQRIDGDVRAIGFLDNASEGPPVLGGDDLLPEVDARYVIAVADPAAREDIDRRALAAGREPYTLVHPRAYVEDGVGVGPGSIVLAGACVNIDTQLGRQVLINVNCVVGHEVTIGDHTTLSPLVFVGGGCAIGNRVFIGASAVILPRLKIGDDVVIGAGSVVREDLPPGSKVAGVPARPLGKTS</sequence>
<dbReference type="AlphaFoldDB" id="A0A1I3V2P9"/>
<dbReference type="CDD" id="cd03360">
    <property type="entry name" value="LbH_AT_putative"/>
    <property type="match status" value="1"/>
</dbReference>
<dbReference type="InterPro" id="IPR011004">
    <property type="entry name" value="Trimer_LpxA-like_sf"/>
</dbReference>